<dbReference type="SUPFAM" id="SSF52540">
    <property type="entry name" value="P-loop containing nucleoside triphosphate hydrolases"/>
    <property type="match status" value="1"/>
</dbReference>
<evidence type="ECO:0000313" key="11">
    <source>
        <dbReference type="Proteomes" id="UP000246132"/>
    </source>
</evidence>
<evidence type="ECO:0000256" key="3">
    <source>
        <dbReference type="ARBA" id="ARBA00022679"/>
    </source>
</evidence>
<evidence type="ECO:0000256" key="8">
    <source>
        <dbReference type="ARBA" id="ARBA00049244"/>
    </source>
</evidence>
<proteinExistence type="inferred from homology"/>
<evidence type="ECO:0000256" key="1">
    <source>
        <dbReference type="ARBA" id="ARBA00012417"/>
    </source>
</evidence>
<sequence>MAQLKNHEADRFIARPDRDYTIYLVYGPDHGLVSERASALAKGSGVPLDDPFSTIRIDAASPGADPERLVNEAYTVGMFGGRRLIWLRGAGNDRALLGQIDMLLGDPPADTMIIVEAGDLKKGGLRGAVEKAPAGLAIACYTDNDRALQELIDRTFSAAGLRLELDARRFLIDHLGGDRAASRAELDKIALYALGQPTVTLSDVQAICGDASALGFDDISMAVLTGDLKALDRAVVKFESGGGAPSALLAILTRQFQALDRIRADMDMQGKNPAAAVAHARPPVFFARRQAMEHAVAIWNAPAIRAGLGRLREAVLQARKSRHLETDVLRMTLLALTVQSARRR</sequence>
<dbReference type="InterPro" id="IPR010372">
    <property type="entry name" value="DNA_pol3_delta_N"/>
</dbReference>
<dbReference type="GO" id="GO:0003677">
    <property type="term" value="F:DNA binding"/>
    <property type="evidence" value="ECO:0007669"/>
    <property type="project" value="InterPro"/>
</dbReference>
<dbReference type="PANTHER" id="PTHR34388">
    <property type="entry name" value="DNA POLYMERASE III SUBUNIT DELTA"/>
    <property type="match status" value="1"/>
</dbReference>
<dbReference type="InterPro" id="IPR027417">
    <property type="entry name" value="P-loop_NTPase"/>
</dbReference>
<dbReference type="GO" id="GO:0003887">
    <property type="term" value="F:DNA-directed DNA polymerase activity"/>
    <property type="evidence" value="ECO:0007669"/>
    <property type="project" value="UniProtKB-KW"/>
</dbReference>
<dbReference type="RefSeq" id="WP_109768349.1">
    <property type="nucleotide sequence ID" value="NZ_JASHJQ010000008.1"/>
</dbReference>
<comment type="similarity">
    <text evidence="7">Belongs to the DNA polymerase HolA subunit family.</text>
</comment>
<evidence type="ECO:0000256" key="4">
    <source>
        <dbReference type="ARBA" id="ARBA00022695"/>
    </source>
</evidence>
<dbReference type="OrthoDB" id="9804983at2"/>
<keyword evidence="11" id="KW-1185">Reference proteome</keyword>
<gene>
    <name evidence="10" type="ORF">DEM25_005635</name>
</gene>
<keyword evidence="3" id="KW-0808">Transferase</keyword>
<dbReference type="NCBIfam" id="TIGR01128">
    <property type="entry name" value="holA"/>
    <property type="match status" value="1"/>
</dbReference>
<dbReference type="EC" id="2.7.7.7" evidence="1"/>
<protein>
    <recommendedName>
        <fullName evidence="2">DNA polymerase III subunit delta</fullName>
        <ecNumber evidence="1">2.7.7.7</ecNumber>
    </recommendedName>
</protein>
<organism evidence="10 11">
    <name type="scientific">Oceaniradius stylonematis</name>
    <dbReference type="NCBI Taxonomy" id="2184161"/>
    <lineage>
        <taxon>Bacteria</taxon>
        <taxon>Pseudomonadati</taxon>
        <taxon>Pseudomonadota</taxon>
        <taxon>Alphaproteobacteria</taxon>
        <taxon>Hyphomicrobiales</taxon>
        <taxon>Ahrensiaceae</taxon>
        <taxon>Oceaniradius</taxon>
    </lineage>
</organism>
<name>A0A3A8AAI1_9HYPH</name>
<keyword evidence="5" id="KW-0235">DNA replication</keyword>
<dbReference type="EMBL" id="QFWV02000004">
    <property type="protein sequence ID" value="RKF07307.1"/>
    <property type="molecule type" value="Genomic_DNA"/>
</dbReference>
<evidence type="ECO:0000256" key="5">
    <source>
        <dbReference type="ARBA" id="ARBA00022705"/>
    </source>
</evidence>
<dbReference type="InterPro" id="IPR008921">
    <property type="entry name" value="DNA_pol3_clamp-load_cplx_C"/>
</dbReference>
<dbReference type="GO" id="GO:0006261">
    <property type="term" value="P:DNA-templated DNA replication"/>
    <property type="evidence" value="ECO:0007669"/>
    <property type="project" value="TreeGrafter"/>
</dbReference>
<evidence type="ECO:0000256" key="7">
    <source>
        <dbReference type="ARBA" id="ARBA00034754"/>
    </source>
</evidence>
<evidence type="ECO:0000256" key="2">
    <source>
        <dbReference type="ARBA" id="ARBA00017703"/>
    </source>
</evidence>
<dbReference type="InterPro" id="IPR005790">
    <property type="entry name" value="DNA_polIII_delta"/>
</dbReference>
<dbReference type="Gene3D" id="3.40.50.300">
    <property type="entry name" value="P-loop containing nucleotide triphosphate hydrolases"/>
    <property type="match status" value="1"/>
</dbReference>
<keyword evidence="4" id="KW-0548">Nucleotidyltransferase</keyword>
<dbReference type="GO" id="GO:0009360">
    <property type="term" value="C:DNA polymerase III complex"/>
    <property type="evidence" value="ECO:0007669"/>
    <property type="project" value="InterPro"/>
</dbReference>
<dbReference type="Pfam" id="PF06144">
    <property type="entry name" value="DNA_pol3_delta"/>
    <property type="match status" value="1"/>
</dbReference>
<evidence type="ECO:0000313" key="10">
    <source>
        <dbReference type="EMBL" id="RKF07307.1"/>
    </source>
</evidence>
<evidence type="ECO:0000256" key="6">
    <source>
        <dbReference type="ARBA" id="ARBA00022932"/>
    </source>
</evidence>
<dbReference type="AlphaFoldDB" id="A0A3A8AAI1"/>
<dbReference type="PANTHER" id="PTHR34388:SF1">
    <property type="entry name" value="DNA POLYMERASE III SUBUNIT DELTA"/>
    <property type="match status" value="1"/>
</dbReference>
<dbReference type="SUPFAM" id="SSF48019">
    <property type="entry name" value="post-AAA+ oligomerization domain-like"/>
    <property type="match status" value="1"/>
</dbReference>
<dbReference type="Gene3D" id="1.20.272.10">
    <property type="match status" value="1"/>
</dbReference>
<accession>A0A3A8AAI1</accession>
<keyword evidence="6" id="KW-0239">DNA-directed DNA polymerase</keyword>
<dbReference type="Gene3D" id="1.10.8.60">
    <property type="match status" value="1"/>
</dbReference>
<evidence type="ECO:0000259" key="9">
    <source>
        <dbReference type="Pfam" id="PF06144"/>
    </source>
</evidence>
<feature type="domain" description="DNA polymerase III delta N-terminal" evidence="9">
    <location>
        <begin position="23"/>
        <end position="118"/>
    </location>
</feature>
<comment type="catalytic activity">
    <reaction evidence="8">
        <text>DNA(n) + a 2'-deoxyribonucleoside 5'-triphosphate = DNA(n+1) + diphosphate</text>
        <dbReference type="Rhea" id="RHEA:22508"/>
        <dbReference type="Rhea" id="RHEA-COMP:17339"/>
        <dbReference type="Rhea" id="RHEA-COMP:17340"/>
        <dbReference type="ChEBI" id="CHEBI:33019"/>
        <dbReference type="ChEBI" id="CHEBI:61560"/>
        <dbReference type="ChEBI" id="CHEBI:173112"/>
        <dbReference type="EC" id="2.7.7.7"/>
    </reaction>
</comment>
<reference evidence="10 11" key="1">
    <citation type="journal article" date="2018" name="Int. J. Syst. Bacteriol.">
        <title>Oceaniradius stylonemae gen. nov., sp. nov., isolated from a red alga, Stylonema cornu-cervi.</title>
        <authorList>
            <person name="Jeong S."/>
        </authorList>
    </citation>
    <scope>NUCLEOTIDE SEQUENCE [LARGE SCALE GENOMIC DNA]</scope>
    <source>
        <strain evidence="10 11">StC1</strain>
    </source>
</reference>
<comment type="caution">
    <text evidence="10">The sequence shown here is derived from an EMBL/GenBank/DDBJ whole genome shotgun (WGS) entry which is preliminary data.</text>
</comment>
<dbReference type="Proteomes" id="UP000246132">
    <property type="component" value="Unassembled WGS sequence"/>
</dbReference>